<dbReference type="RefSeq" id="WP_012063186.1">
    <property type="nucleotide sequence ID" value="NC_009633.1"/>
</dbReference>
<keyword evidence="1" id="KW-0732">Signal</keyword>
<dbReference type="PANTHER" id="PTHR30290:SF81">
    <property type="entry name" value="OLIGOPEPTIDE-BINDING PROTEIN OPPA"/>
    <property type="match status" value="1"/>
</dbReference>
<dbReference type="PIRSF" id="PIRSF002741">
    <property type="entry name" value="MppA"/>
    <property type="match status" value="1"/>
</dbReference>
<gene>
    <name evidence="3" type="ordered locus">Amet_2045</name>
</gene>
<evidence type="ECO:0000313" key="3">
    <source>
        <dbReference type="EMBL" id="ABR48206.1"/>
    </source>
</evidence>
<dbReference type="HOGENOM" id="CLU_017028_7_5_9"/>
<dbReference type="AlphaFoldDB" id="A6TPT8"/>
<feature type="chain" id="PRO_5039613522" evidence="1">
    <location>
        <begin position="28"/>
        <end position="507"/>
    </location>
</feature>
<evidence type="ECO:0000313" key="4">
    <source>
        <dbReference type="Proteomes" id="UP000001572"/>
    </source>
</evidence>
<dbReference type="PROSITE" id="PS51257">
    <property type="entry name" value="PROKAR_LIPOPROTEIN"/>
    <property type="match status" value="1"/>
</dbReference>
<dbReference type="InterPro" id="IPR030678">
    <property type="entry name" value="Peptide/Ni-bd"/>
</dbReference>
<name>A6TPT8_ALKMQ</name>
<dbReference type="Pfam" id="PF00496">
    <property type="entry name" value="SBP_bac_5"/>
    <property type="match status" value="1"/>
</dbReference>
<reference evidence="4" key="1">
    <citation type="journal article" date="2016" name="Genome Announc.">
        <title>Complete genome sequence of Alkaliphilus metalliredigens strain QYMF, an alkaliphilic and metal-reducing bacterium isolated from borax-contaminated leachate ponds.</title>
        <authorList>
            <person name="Hwang C."/>
            <person name="Copeland A."/>
            <person name="Lucas S."/>
            <person name="Lapidus A."/>
            <person name="Barry K."/>
            <person name="Detter J.C."/>
            <person name="Glavina Del Rio T."/>
            <person name="Hammon N."/>
            <person name="Israni S."/>
            <person name="Dalin E."/>
            <person name="Tice H."/>
            <person name="Pitluck S."/>
            <person name="Chertkov O."/>
            <person name="Brettin T."/>
            <person name="Bruce D."/>
            <person name="Han C."/>
            <person name="Schmutz J."/>
            <person name="Larimer F."/>
            <person name="Land M.L."/>
            <person name="Hauser L."/>
            <person name="Kyrpides N."/>
            <person name="Mikhailova N."/>
            <person name="Ye Q."/>
            <person name="Zhou J."/>
            <person name="Richardson P."/>
            <person name="Fields M.W."/>
        </authorList>
    </citation>
    <scope>NUCLEOTIDE SEQUENCE [LARGE SCALE GENOMIC DNA]</scope>
    <source>
        <strain evidence="4">QYMF</strain>
    </source>
</reference>
<evidence type="ECO:0000259" key="2">
    <source>
        <dbReference type="Pfam" id="PF00496"/>
    </source>
</evidence>
<dbReference type="CDD" id="cd08490">
    <property type="entry name" value="PBP2_NikA_DppA_OppA_like_3"/>
    <property type="match status" value="1"/>
</dbReference>
<organism evidence="3 4">
    <name type="scientific">Alkaliphilus metalliredigens (strain QYMF)</name>
    <dbReference type="NCBI Taxonomy" id="293826"/>
    <lineage>
        <taxon>Bacteria</taxon>
        <taxon>Bacillati</taxon>
        <taxon>Bacillota</taxon>
        <taxon>Clostridia</taxon>
        <taxon>Peptostreptococcales</taxon>
        <taxon>Natronincolaceae</taxon>
        <taxon>Alkaliphilus</taxon>
    </lineage>
</organism>
<dbReference type="GO" id="GO:1904680">
    <property type="term" value="F:peptide transmembrane transporter activity"/>
    <property type="evidence" value="ECO:0007669"/>
    <property type="project" value="TreeGrafter"/>
</dbReference>
<dbReference type="GO" id="GO:0015833">
    <property type="term" value="P:peptide transport"/>
    <property type="evidence" value="ECO:0007669"/>
    <property type="project" value="TreeGrafter"/>
</dbReference>
<dbReference type="Gene3D" id="3.40.190.10">
    <property type="entry name" value="Periplasmic binding protein-like II"/>
    <property type="match status" value="1"/>
</dbReference>
<dbReference type="eggNOG" id="COG0747">
    <property type="taxonomic scope" value="Bacteria"/>
</dbReference>
<feature type="signal peptide" evidence="1">
    <location>
        <begin position="1"/>
        <end position="27"/>
    </location>
</feature>
<dbReference type="GO" id="GO:0043190">
    <property type="term" value="C:ATP-binding cassette (ABC) transporter complex"/>
    <property type="evidence" value="ECO:0007669"/>
    <property type="project" value="InterPro"/>
</dbReference>
<proteinExistence type="predicted"/>
<sequence length="507" mass="55963">MKKYCFMLVICLSVLFILVGCSNSQQTQDTSAHDEKALYTASQYAPDSLDTHKGYSGWHTSTYGITETLFKVGDDFSLEPLLAKKGKADGLVWTIVLKDNVNFSNGDLLTADMVVRNLERVAVENPRFSYMSDFAYEVVNDKTFTITSKKPYPTMLNTLANCETGIINLDKTTDLDNAIIATGPFVVEKFIPQTTTTLSRNENYWNGDVILDKAIFYRMSDEDTLLMAMQNGEIDGYTGVNAAAMEVFKADPETYKLVTVPATRVQLYFLNQNRLNANVRKAINLTIDANEIVSFLGGTVSATVGPFSSSSAYGKVHKPSVDTDAAVSLLEKDGYVRNGEGYFEKDGKILEVNIAYYPARSLDVLATLMQEQLKNIGIQAVLTSYENPDSTYIATSDFDIALYSMNADLSGDPEYFITNTLKDGAFYNVGGFKSAECEKLIAELGSEMNTVKRAELANEIIQIAIDDDAYGYVVIFNKVTVLRSGVSGYAESSPFDFYGLSSKTDKK</sequence>
<dbReference type="PANTHER" id="PTHR30290">
    <property type="entry name" value="PERIPLASMIC BINDING COMPONENT OF ABC TRANSPORTER"/>
    <property type="match status" value="1"/>
</dbReference>
<feature type="domain" description="Solute-binding protein family 5" evidence="2">
    <location>
        <begin position="78"/>
        <end position="425"/>
    </location>
</feature>
<dbReference type="GO" id="GO:0042597">
    <property type="term" value="C:periplasmic space"/>
    <property type="evidence" value="ECO:0007669"/>
    <property type="project" value="UniProtKB-ARBA"/>
</dbReference>
<dbReference type="Proteomes" id="UP000001572">
    <property type="component" value="Chromosome"/>
</dbReference>
<protein>
    <submittedName>
        <fullName evidence="3">Extracellular solute-binding protein, family 5</fullName>
    </submittedName>
</protein>
<dbReference type="SUPFAM" id="SSF53850">
    <property type="entry name" value="Periplasmic binding protein-like II"/>
    <property type="match status" value="1"/>
</dbReference>
<dbReference type="EMBL" id="CP000724">
    <property type="protein sequence ID" value="ABR48206.1"/>
    <property type="molecule type" value="Genomic_DNA"/>
</dbReference>
<dbReference type="InterPro" id="IPR000914">
    <property type="entry name" value="SBP_5_dom"/>
</dbReference>
<keyword evidence="4" id="KW-1185">Reference proteome</keyword>
<dbReference type="KEGG" id="amt:Amet_2045"/>
<evidence type="ECO:0000256" key="1">
    <source>
        <dbReference type="SAM" id="SignalP"/>
    </source>
</evidence>
<dbReference type="InterPro" id="IPR039424">
    <property type="entry name" value="SBP_5"/>
</dbReference>
<accession>A6TPT8</accession>
<dbReference type="Gene3D" id="3.10.105.10">
    <property type="entry name" value="Dipeptide-binding Protein, Domain 3"/>
    <property type="match status" value="1"/>
</dbReference>
<dbReference type="STRING" id="293826.Amet_2045"/>